<comment type="caution">
    <text evidence="1">The sequence shown here is derived from an EMBL/GenBank/DDBJ whole genome shotgun (WGS) entry which is preliminary data.</text>
</comment>
<accession>A0A9P3LMB1</accession>
<dbReference type="Proteomes" id="UP000703269">
    <property type="component" value="Unassembled WGS sequence"/>
</dbReference>
<gene>
    <name evidence="1" type="ORF">PsYK624_165210</name>
</gene>
<proteinExistence type="predicted"/>
<name>A0A9P3LMB1_9APHY</name>
<evidence type="ECO:0000313" key="1">
    <source>
        <dbReference type="EMBL" id="GJF00241.1"/>
    </source>
</evidence>
<evidence type="ECO:0000313" key="2">
    <source>
        <dbReference type="Proteomes" id="UP000703269"/>
    </source>
</evidence>
<dbReference type="EMBL" id="BPQB01000141">
    <property type="protein sequence ID" value="GJF00241.1"/>
    <property type="molecule type" value="Genomic_DNA"/>
</dbReference>
<sequence length="120" mass="13541">MPMSSYEAHLLAKVSARLNGATRPETPGVLLALFLDDTWYKNSLPEREDIIKKVLQSRVAKKARREGRDALVITSTVHKGKNPKCKKYKGDGKPHVSVLVCDFAAPHYAKPKDMKHIYIR</sequence>
<organism evidence="1 2">
    <name type="scientific">Phanerochaete sordida</name>
    <dbReference type="NCBI Taxonomy" id="48140"/>
    <lineage>
        <taxon>Eukaryota</taxon>
        <taxon>Fungi</taxon>
        <taxon>Dikarya</taxon>
        <taxon>Basidiomycota</taxon>
        <taxon>Agaricomycotina</taxon>
        <taxon>Agaricomycetes</taxon>
        <taxon>Polyporales</taxon>
        <taxon>Phanerochaetaceae</taxon>
        <taxon>Phanerochaete</taxon>
    </lineage>
</organism>
<dbReference type="AlphaFoldDB" id="A0A9P3LMB1"/>
<protein>
    <submittedName>
        <fullName evidence="1">Uncharacterized protein</fullName>
    </submittedName>
</protein>
<reference evidence="1 2" key="1">
    <citation type="submission" date="2021-08" db="EMBL/GenBank/DDBJ databases">
        <title>Draft Genome Sequence of Phanerochaete sordida strain YK-624.</title>
        <authorList>
            <person name="Mori T."/>
            <person name="Dohra H."/>
            <person name="Suzuki T."/>
            <person name="Kawagishi H."/>
            <person name="Hirai H."/>
        </authorList>
    </citation>
    <scope>NUCLEOTIDE SEQUENCE [LARGE SCALE GENOMIC DNA]</scope>
    <source>
        <strain evidence="1 2">YK-624</strain>
    </source>
</reference>
<keyword evidence="2" id="KW-1185">Reference proteome</keyword>